<keyword evidence="1" id="KW-0812">Transmembrane</keyword>
<feature type="transmembrane region" description="Helical" evidence="1">
    <location>
        <begin position="77"/>
        <end position="103"/>
    </location>
</feature>
<dbReference type="RefSeq" id="WP_120729378.1">
    <property type="nucleotide sequence ID" value="NZ_RBAK01000006.1"/>
</dbReference>
<feature type="transmembrane region" description="Helical" evidence="1">
    <location>
        <begin position="156"/>
        <end position="176"/>
    </location>
</feature>
<organism evidence="2 3">
    <name type="scientific">Micromonospora endolithica</name>
    <dbReference type="NCBI Taxonomy" id="230091"/>
    <lineage>
        <taxon>Bacteria</taxon>
        <taxon>Bacillati</taxon>
        <taxon>Actinomycetota</taxon>
        <taxon>Actinomycetes</taxon>
        <taxon>Micromonosporales</taxon>
        <taxon>Micromonosporaceae</taxon>
        <taxon>Micromonospora</taxon>
    </lineage>
</organism>
<keyword evidence="1" id="KW-0472">Membrane</keyword>
<dbReference type="EMBL" id="RBAK01000006">
    <property type="protein sequence ID" value="RKN45314.1"/>
    <property type="molecule type" value="Genomic_DNA"/>
</dbReference>
<feature type="transmembrane region" description="Helical" evidence="1">
    <location>
        <begin position="188"/>
        <end position="206"/>
    </location>
</feature>
<evidence type="ECO:0000313" key="2">
    <source>
        <dbReference type="EMBL" id="RKN45314.1"/>
    </source>
</evidence>
<feature type="transmembrane region" description="Helical" evidence="1">
    <location>
        <begin position="123"/>
        <end position="144"/>
    </location>
</feature>
<evidence type="ECO:0000256" key="1">
    <source>
        <dbReference type="SAM" id="Phobius"/>
    </source>
</evidence>
<name>A0A3A9ZBP9_9ACTN</name>
<reference evidence="2 3" key="1">
    <citation type="journal article" date="2004" name="Syst. Appl. Microbiol.">
        <title>Cryptoendolithic actinomycetes from antarctic sandstone rock samples: Micromonospora endolithica sp. nov. and two isolates related to Micromonospora coerulea Jensen 1932.</title>
        <authorList>
            <person name="Hirsch P."/>
            <person name="Mevs U."/>
            <person name="Kroppenstedt R.M."/>
            <person name="Schumann P."/>
            <person name="Stackebrandt E."/>
        </authorList>
    </citation>
    <scope>NUCLEOTIDE SEQUENCE [LARGE SCALE GENOMIC DNA]</scope>
    <source>
        <strain evidence="2 3">JCM 12677</strain>
    </source>
</reference>
<sequence length="234" mass="24585">MDIIDSVLAEADQAWRAYGVGPADRTALAADLRLDLQAAVADGGVPAQLIGGDVAGFARRLADEAGVRRVRRDYARLLRTALLGAVLGVVLGYGILMAAYPVFVRLVDIPRSVQVPVQVAVGVYYGVPAAVVVAGAVVAVRHRLRDLPEIRRTTRMMSVLLPAAGILVTPITMAFAWSTDYDTAPEVVAVEVAMVLAALAGATVLARRLSLSDRRAAAAGATRRPATAPGTPRR</sequence>
<dbReference type="OrthoDB" id="3405792at2"/>
<dbReference type="AlphaFoldDB" id="A0A3A9ZBP9"/>
<keyword evidence="3" id="KW-1185">Reference proteome</keyword>
<comment type="caution">
    <text evidence="2">The sequence shown here is derived from an EMBL/GenBank/DDBJ whole genome shotgun (WGS) entry which is preliminary data.</text>
</comment>
<accession>A0A3A9ZBP9</accession>
<dbReference type="Proteomes" id="UP000281726">
    <property type="component" value="Unassembled WGS sequence"/>
</dbReference>
<proteinExistence type="predicted"/>
<evidence type="ECO:0000313" key="3">
    <source>
        <dbReference type="Proteomes" id="UP000281726"/>
    </source>
</evidence>
<protein>
    <submittedName>
        <fullName evidence="2">Uncharacterized protein</fullName>
    </submittedName>
</protein>
<keyword evidence="1" id="KW-1133">Transmembrane helix</keyword>
<gene>
    <name evidence="2" type="ORF">D7223_16970</name>
</gene>